<keyword evidence="4" id="KW-0238">DNA-binding</keyword>
<dbReference type="SUPFAM" id="SSF88946">
    <property type="entry name" value="Sigma2 domain of RNA polymerase sigma factors"/>
    <property type="match status" value="1"/>
</dbReference>
<proteinExistence type="inferred from homology"/>
<evidence type="ECO:0000259" key="6">
    <source>
        <dbReference type="Pfam" id="PF04542"/>
    </source>
</evidence>
<reference evidence="8" key="1">
    <citation type="submission" date="2021-04" db="EMBL/GenBank/DDBJ databases">
        <title>Draft genome assembly of strain Phenylobacterium sp. 20VBR1 using MiniION and Illumina platforms.</title>
        <authorList>
            <person name="Thomas F.A."/>
            <person name="Krishnan K.P."/>
            <person name="Sinha R.K."/>
        </authorList>
    </citation>
    <scope>NUCLEOTIDE SEQUENCE</scope>
    <source>
        <strain evidence="8">20VBR1</strain>
    </source>
</reference>
<dbReference type="SUPFAM" id="SSF88659">
    <property type="entry name" value="Sigma3 and sigma4 domains of RNA polymerase sigma factors"/>
    <property type="match status" value="1"/>
</dbReference>
<dbReference type="InterPro" id="IPR039425">
    <property type="entry name" value="RNA_pol_sigma-70-like"/>
</dbReference>
<dbReference type="AlphaFoldDB" id="A0A941HUH9"/>
<dbReference type="InterPro" id="IPR036388">
    <property type="entry name" value="WH-like_DNA-bd_sf"/>
</dbReference>
<keyword evidence="9" id="KW-1185">Reference proteome</keyword>
<name>A0A941HUH9_9CAUL</name>
<feature type="domain" description="RNA polymerase sigma factor 70 region 4 type 2" evidence="7">
    <location>
        <begin position="130"/>
        <end position="182"/>
    </location>
</feature>
<dbReference type="Pfam" id="PF08281">
    <property type="entry name" value="Sigma70_r4_2"/>
    <property type="match status" value="1"/>
</dbReference>
<dbReference type="Gene3D" id="1.10.10.10">
    <property type="entry name" value="Winged helix-like DNA-binding domain superfamily/Winged helix DNA-binding domain"/>
    <property type="match status" value="1"/>
</dbReference>
<evidence type="ECO:0000256" key="1">
    <source>
        <dbReference type="ARBA" id="ARBA00010641"/>
    </source>
</evidence>
<sequence length="202" mass="22265">MSDATDRSDAELATAAATGDERAYAILVGRHKEPLYRLLRRYLGDADEAYEAAHEAFIAAWSALARYDPGRPFGVWLRTIAINKARDRGRRIAVRRLIFGSRSFEDSEAQVRPDAALSADEAMIEQEQLAELDRAIARLPLALRAPLILTAIEGRPQQEAGEILGISAKSVETRVYRARKLLAQTLDGGLRSAGLAPRTLVR</sequence>
<evidence type="ECO:0000256" key="2">
    <source>
        <dbReference type="ARBA" id="ARBA00023015"/>
    </source>
</evidence>
<dbReference type="NCBIfam" id="TIGR02937">
    <property type="entry name" value="sigma70-ECF"/>
    <property type="match status" value="1"/>
</dbReference>
<evidence type="ECO:0000256" key="4">
    <source>
        <dbReference type="ARBA" id="ARBA00023125"/>
    </source>
</evidence>
<dbReference type="InterPro" id="IPR013325">
    <property type="entry name" value="RNA_pol_sigma_r2"/>
</dbReference>
<comment type="caution">
    <text evidence="8">The sequence shown here is derived from an EMBL/GenBank/DDBJ whole genome shotgun (WGS) entry which is preliminary data.</text>
</comment>
<keyword evidence="5" id="KW-0804">Transcription</keyword>
<dbReference type="GO" id="GO:0006352">
    <property type="term" value="P:DNA-templated transcription initiation"/>
    <property type="evidence" value="ECO:0007669"/>
    <property type="project" value="InterPro"/>
</dbReference>
<gene>
    <name evidence="8" type="ORF">JKL49_04695</name>
</gene>
<comment type="similarity">
    <text evidence="1">Belongs to the sigma-70 factor family. ECF subfamily.</text>
</comment>
<evidence type="ECO:0000256" key="5">
    <source>
        <dbReference type="ARBA" id="ARBA00023163"/>
    </source>
</evidence>
<keyword evidence="3" id="KW-0731">Sigma factor</keyword>
<dbReference type="EMBL" id="JAGSGD010000001">
    <property type="protein sequence ID" value="MBR7618679.1"/>
    <property type="molecule type" value="Genomic_DNA"/>
</dbReference>
<dbReference type="InterPro" id="IPR007627">
    <property type="entry name" value="RNA_pol_sigma70_r2"/>
</dbReference>
<dbReference type="GO" id="GO:0003677">
    <property type="term" value="F:DNA binding"/>
    <property type="evidence" value="ECO:0007669"/>
    <property type="project" value="UniProtKB-KW"/>
</dbReference>
<evidence type="ECO:0000259" key="7">
    <source>
        <dbReference type="Pfam" id="PF08281"/>
    </source>
</evidence>
<dbReference type="InterPro" id="IPR013324">
    <property type="entry name" value="RNA_pol_sigma_r3/r4-like"/>
</dbReference>
<dbReference type="CDD" id="cd06171">
    <property type="entry name" value="Sigma70_r4"/>
    <property type="match status" value="1"/>
</dbReference>
<protein>
    <submittedName>
        <fullName evidence="8">Sigma-70 family RNA polymerase sigma factor</fullName>
    </submittedName>
</protein>
<feature type="domain" description="RNA polymerase sigma-70 region 2" evidence="6">
    <location>
        <begin position="27"/>
        <end position="91"/>
    </location>
</feature>
<evidence type="ECO:0000313" key="9">
    <source>
        <dbReference type="Proteomes" id="UP000622580"/>
    </source>
</evidence>
<dbReference type="Proteomes" id="UP000622580">
    <property type="component" value="Unassembled WGS sequence"/>
</dbReference>
<keyword evidence="2" id="KW-0805">Transcription regulation</keyword>
<dbReference type="Pfam" id="PF04542">
    <property type="entry name" value="Sigma70_r2"/>
    <property type="match status" value="1"/>
</dbReference>
<evidence type="ECO:0000256" key="3">
    <source>
        <dbReference type="ARBA" id="ARBA00023082"/>
    </source>
</evidence>
<dbReference type="PANTHER" id="PTHR43133">
    <property type="entry name" value="RNA POLYMERASE ECF-TYPE SIGMA FACTO"/>
    <property type="match status" value="1"/>
</dbReference>
<evidence type="ECO:0000313" key="8">
    <source>
        <dbReference type="EMBL" id="MBR7618679.1"/>
    </source>
</evidence>
<dbReference type="GO" id="GO:0016987">
    <property type="term" value="F:sigma factor activity"/>
    <property type="evidence" value="ECO:0007669"/>
    <property type="project" value="UniProtKB-KW"/>
</dbReference>
<dbReference type="InterPro" id="IPR013249">
    <property type="entry name" value="RNA_pol_sigma70_r4_t2"/>
</dbReference>
<dbReference type="InterPro" id="IPR014284">
    <property type="entry name" value="RNA_pol_sigma-70_dom"/>
</dbReference>
<dbReference type="PANTHER" id="PTHR43133:SF8">
    <property type="entry name" value="RNA POLYMERASE SIGMA FACTOR HI_1459-RELATED"/>
    <property type="match status" value="1"/>
</dbReference>
<dbReference type="RefSeq" id="WP_215338551.1">
    <property type="nucleotide sequence ID" value="NZ_JAGSGD010000001.1"/>
</dbReference>
<organism evidence="8 9">
    <name type="scientific">Phenylobacterium glaciei</name>
    <dbReference type="NCBI Taxonomy" id="2803784"/>
    <lineage>
        <taxon>Bacteria</taxon>
        <taxon>Pseudomonadati</taxon>
        <taxon>Pseudomonadota</taxon>
        <taxon>Alphaproteobacteria</taxon>
        <taxon>Caulobacterales</taxon>
        <taxon>Caulobacteraceae</taxon>
        <taxon>Phenylobacterium</taxon>
    </lineage>
</organism>
<dbReference type="Gene3D" id="1.10.1740.10">
    <property type="match status" value="1"/>
</dbReference>
<accession>A0A941HUH9</accession>